<keyword evidence="3" id="KW-0963">Cytoplasm</keyword>
<dbReference type="PROSITE" id="PS50106">
    <property type="entry name" value="PDZ"/>
    <property type="match status" value="1"/>
</dbReference>
<dbReference type="InterPro" id="IPR043446">
    <property type="entry name" value="Neurabin-like"/>
</dbReference>
<protein>
    <recommendedName>
        <fullName evidence="12">PDZ domain-containing protein</fullName>
    </recommendedName>
</protein>
<dbReference type="InterPro" id="IPR001478">
    <property type="entry name" value="PDZ"/>
</dbReference>
<dbReference type="GO" id="GO:0030425">
    <property type="term" value="C:dendrite"/>
    <property type="evidence" value="ECO:0007669"/>
    <property type="project" value="TreeGrafter"/>
</dbReference>
<dbReference type="Pfam" id="PF17817">
    <property type="entry name" value="PDZ_5"/>
    <property type="match status" value="1"/>
</dbReference>
<evidence type="ECO:0000259" key="12">
    <source>
        <dbReference type="PROSITE" id="PS50106"/>
    </source>
</evidence>
<dbReference type="GO" id="GO:0015629">
    <property type="term" value="C:actin cytoskeleton"/>
    <property type="evidence" value="ECO:0007669"/>
    <property type="project" value="TreeGrafter"/>
</dbReference>
<keyword evidence="14" id="KW-1185">Reference proteome</keyword>
<keyword evidence="2" id="KW-0217">Developmental protein</keyword>
<dbReference type="Pfam" id="PF00595">
    <property type="entry name" value="PDZ"/>
    <property type="match status" value="1"/>
</dbReference>
<keyword evidence="5" id="KW-0221">Differentiation</keyword>
<dbReference type="GO" id="GO:0005737">
    <property type="term" value="C:cytoplasm"/>
    <property type="evidence" value="ECO:0007669"/>
    <property type="project" value="TreeGrafter"/>
</dbReference>
<dbReference type="SMART" id="SM00228">
    <property type="entry name" value="PDZ"/>
    <property type="match status" value="1"/>
</dbReference>
<dbReference type="InterPro" id="IPR036034">
    <property type="entry name" value="PDZ_sf"/>
</dbReference>
<gene>
    <name evidence="13" type="ORF">PMAYCL1PPCAC_32433</name>
</gene>
<dbReference type="GO" id="GO:0014069">
    <property type="term" value="C:postsynaptic density"/>
    <property type="evidence" value="ECO:0007669"/>
    <property type="project" value="TreeGrafter"/>
</dbReference>
<dbReference type="FunFam" id="2.30.42.10:FF:000010">
    <property type="entry name" value="Neurabin-1 isoform 1"/>
    <property type="match status" value="1"/>
</dbReference>
<dbReference type="GO" id="GO:0031175">
    <property type="term" value="P:neuron projection development"/>
    <property type="evidence" value="ECO:0007669"/>
    <property type="project" value="TreeGrafter"/>
</dbReference>
<evidence type="ECO:0000256" key="11">
    <source>
        <dbReference type="ARBA" id="ARBA00034103"/>
    </source>
</evidence>
<evidence type="ECO:0000256" key="6">
    <source>
        <dbReference type="ARBA" id="ARBA00022902"/>
    </source>
</evidence>
<evidence type="ECO:0000256" key="10">
    <source>
        <dbReference type="ARBA" id="ARBA00023212"/>
    </source>
</evidence>
<comment type="caution">
    <text evidence="13">The sequence shown here is derived from an EMBL/GenBank/DDBJ whole genome shotgun (WGS) entry which is preliminary data.</text>
</comment>
<organism evidence="13 14">
    <name type="scientific">Pristionchus mayeri</name>
    <dbReference type="NCBI Taxonomy" id="1317129"/>
    <lineage>
        <taxon>Eukaryota</taxon>
        <taxon>Metazoa</taxon>
        <taxon>Ecdysozoa</taxon>
        <taxon>Nematoda</taxon>
        <taxon>Chromadorea</taxon>
        <taxon>Rhabditida</taxon>
        <taxon>Rhabditina</taxon>
        <taxon>Diplogasteromorpha</taxon>
        <taxon>Diplogasteroidea</taxon>
        <taxon>Neodiplogasteridae</taxon>
        <taxon>Pristionchus</taxon>
    </lineage>
</organism>
<keyword evidence="8" id="KW-0175">Coiled coil</keyword>
<dbReference type="AlphaFoldDB" id="A0AAN5DET9"/>
<name>A0AAN5DET9_9BILA</name>
<dbReference type="PANTHER" id="PTHR16154">
    <property type="entry name" value="NEURABIN"/>
    <property type="match status" value="1"/>
</dbReference>
<dbReference type="Gene3D" id="2.30.42.10">
    <property type="match status" value="1"/>
</dbReference>
<sequence>LMAAIRGISPEQILDLETLEGRHKQVSFSTAPVHIYETYSSDEYDRTNEDVDSVASTAEYELERRLERMDIFDLVVEKGSEALGASIVGMGVGAEFGLEKLGVFVKSIAPNGALARDGRIRVCDQIVAVDGLSLVGVSQAYAAEKLRATGARVHLTIGREPSLECSEVRALIQQSVEDDHRMILKPADEIEAVEE</sequence>
<evidence type="ECO:0000256" key="8">
    <source>
        <dbReference type="ARBA" id="ARBA00023054"/>
    </source>
</evidence>
<evidence type="ECO:0000256" key="3">
    <source>
        <dbReference type="ARBA" id="ARBA00022490"/>
    </source>
</evidence>
<dbReference type="SUPFAM" id="SSF50156">
    <property type="entry name" value="PDZ domain-like"/>
    <property type="match status" value="1"/>
</dbReference>
<evidence type="ECO:0000256" key="7">
    <source>
        <dbReference type="ARBA" id="ARBA00023018"/>
    </source>
</evidence>
<comment type="subcellular location">
    <subcellularLocation>
        <location evidence="1">Cytoplasm</location>
        <location evidence="1">Cytoskeleton</location>
    </subcellularLocation>
    <subcellularLocation>
        <location evidence="11">Synapse</location>
    </subcellularLocation>
</comment>
<keyword evidence="9" id="KW-0009">Actin-binding</keyword>
<feature type="non-terminal residue" evidence="13">
    <location>
        <position position="195"/>
    </location>
</feature>
<evidence type="ECO:0000313" key="14">
    <source>
        <dbReference type="Proteomes" id="UP001328107"/>
    </source>
</evidence>
<dbReference type="EMBL" id="BTRK01000006">
    <property type="protein sequence ID" value="GMR62238.1"/>
    <property type="molecule type" value="Genomic_DNA"/>
</dbReference>
<evidence type="ECO:0000256" key="4">
    <source>
        <dbReference type="ARBA" id="ARBA00022553"/>
    </source>
</evidence>
<reference evidence="14" key="1">
    <citation type="submission" date="2022-10" db="EMBL/GenBank/DDBJ databases">
        <title>Genome assembly of Pristionchus species.</title>
        <authorList>
            <person name="Yoshida K."/>
            <person name="Sommer R.J."/>
        </authorList>
    </citation>
    <scope>NUCLEOTIDE SEQUENCE [LARGE SCALE GENOMIC DNA]</scope>
    <source>
        <strain evidence="14">RS5460</strain>
    </source>
</reference>
<proteinExistence type="predicted"/>
<dbReference type="GO" id="GO:0007015">
    <property type="term" value="P:actin filament organization"/>
    <property type="evidence" value="ECO:0007669"/>
    <property type="project" value="TreeGrafter"/>
</dbReference>
<feature type="non-terminal residue" evidence="13">
    <location>
        <position position="1"/>
    </location>
</feature>
<dbReference type="GO" id="GO:0019722">
    <property type="term" value="P:calcium-mediated signaling"/>
    <property type="evidence" value="ECO:0007669"/>
    <property type="project" value="TreeGrafter"/>
</dbReference>
<dbReference type="InterPro" id="IPR040645">
    <property type="entry name" value="Neurabin-1/2_PDZ"/>
</dbReference>
<evidence type="ECO:0000313" key="13">
    <source>
        <dbReference type="EMBL" id="GMR62238.1"/>
    </source>
</evidence>
<feature type="domain" description="PDZ" evidence="12">
    <location>
        <begin position="73"/>
        <end position="161"/>
    </location>
</feature>
<keyword evidence="4" id="KW-0597">Phosphoprotein</keyword>
<evidence type="ECO:0000256" key="1">
    <source>
        <dbReference type="ARBA" id="ARBA00004245"/>
    </source>
</evidence>
<dbReference type="PANTHER" id="PTHR16154:SF6">
    <property type="entry name" value="SPINOPHILIN, ISOFORM J"/>
    <property type="match status" value="1"/>
</dbReference>
<keyword evidence="6" id="KW-0524">Neurogenesis</keyword>
<dbReference type="Proteomes" id="UP001328107">
    <property type="component" value="Unassembled WGS sequence"/>
</dbReference>
<keyword evidence="10" id="KW-0206">Cytoskeleton</keyword>
<evidence type="ECO:0000256" key="9">
    <source>
        <dbReference type="ARBA" id="ARBA00023203"/>
    </source>
</evidence>
<dbReference type="GO" id="GO:0051015">
    <property type="term" value="F:actin filament binding"/>
    <property type="evidence" value="ECO:0007669"/>
    <property type="project" value="TreeGrafter"/>
</dbReference>
<keyword evidence="7" id="KW-0770">Synapse</keyword>
<evidence type="ECO:0000256" key="5">
    <source>
        <dbReference type="ARBA" id="ARBA00022782"/>
    </source>
</evidence>
<evidence type="ECO:0000256" key="2">
    <source>
        <dbReference type="ARBA" id="ARBA00022473"/>
    </source>
</evidence>
<accession>A0AAN5DET9</accession>